<accession>A0A7J0EFE7</accession>
<name>A0A7J0EFE7_9ERIC</name>
<protein>
    <submittedName>
        <fullName evidence="1">Uncharacterized protein</fullName>
    </submittedName>
</protein>
<evidence type="ECO:0000313" key="1">
    <source>
        <dbReference type="EMBL" id="GFY85204.1"/>
    </source>
</evidence>
<reference evidence="1 2" key="1">
    <citation type="submission" date="2019-07" db="EMBL/GenBank/DDBJ databases">
        <title>De Novo Assembly of kiwifruit Actinidia rufa.</title>
        <authorList>
            <person name="Sugita-Konishi S."/>
            <person name="Sato K."/>
            <person name="Mori E."/>
            <person name="Abe Y."/>
            <person name="Kisaki G."/>
            <person name="Hamano K."/>
            <person name="Suezawa K."/>
            <person name="Otani M."/>
            <person name="Fukuda T."/>
            <person name="Manabe T."/>
            <person name="Gomi K."/>
            <person name="Tabuchi M."/>
            <person name="Akimitsu K."/>
            <person name="Kataoka I."/>
        </authorList>
    </citation>
    <scope>NUCLEOTIDE SEQUENCE [LARGE SCALE GENOMIC DNA]</scope>
    <source>
        <strain evidence="2">cv. Fuchu</strain>
    </source>
</reference>
<gene>
    <name evidence="1" type="ORF">Acr_03g0019780</name>
</gene>
<proteinExistence type="predicted"/>
<dbReference type="Proteomes" id="UP000585474">
    <property type="component" value="Unassembled WGS sequence"/>
</dbReference>
<organism evidence="1 2">
    <name type="scientific">Actinidia rufa</name>
    <dbReference type="NCBI Taxonomy" id="165716"/>
    <lineage>
        <taxon>Eukaryota</taxon>
        <taxon>Viridiplantae</taxon>
        <taxon>Streptophyta</taxon>
        <taxon>Embryophyta</taxon>
        <taxon>Tracheophyta</taxon>
        <taxon>Spermatophyta</taxon>
        <taxon>Magnoliopsida</taxon>
        <taxon>eudicotyledons</taxon>
        <taxon>Gunneridae</taxon>
        <taxon>Pentapetalae</taxon>
        <taxon>asterids</taxon>
        <taxon>Ericales</taxon>
        <taxon>Actinidiaceae</taxon>
        <taxon>Actinidia</taxon>
    </lineage>
</organism>
<sequence length="93" mass="9835">MIQVMPWSINVLRGPAALDFRSPHYVPTAAEVTLSPRSPGGDLSIHIDRTIGSGANLGHPARFVARGRIQKCGSLGSALDRADHNMPPGVLAL</sequence>
<dbReference type="EMBL" id="BJWL01000003">
    <property type="protein sequence ID" value="GFY85204.1"/>
    <property type="molecule type" value="Genomic_DNA"/>
</dbReference>
<keyword evidence="2" id="KW-1185">Reference proteome</keyword>
<comment type="caution">
    <text evidence="1">The sequence shown here is derived from an EMBL/GenBank/DDBJ whole genome shotgun (WGS) entry which is preliminary data.</text>
</comment>
<evidence type="ECO:0000313" key="2">
    <source>
        <dbReference type="Proteomes" id="UP000585474"/>
    </source>
</evidence>
<dbReference type="AlphaFoldDB" id="A0A7J0EFE7"/>